<dbReference type="OrthoDB" id="9804366at2"/>
<dbReference type="PANTHER" id="PTHR43586">
    <property type="entry name" value="CYSTEINE DESULFURASE"/>
    <property type="match status" value="1"/>
</dbReference>
<evidence type="ECO:0000256" key="2">
    <source>
        <dbReference type="ARBA" id="ARBA00022898"/>
    </source>
</evidence>
<dbReference type="SUPFAM" id="SSF53383">
    <property type="entry name" value="PLP-dependent transferases"/>
    <property type="match status" value="1"/>
</dbReference>
<dbReference type="InterPro" id="IPR000192">
    <property type="entry name" value="Aminotrans_V_dom"/>
</dbReference>
<dbReference type="InterPro" id="IPR015421">
    <property type="entry name" value="PyrdxlP-dep_Trfase_major"/>
</dbReference>
<dbReference type="RefSeq" id="WP_005683584.1">
    <property type="nucleotide sequence ID" value="NZ_ADNC01000020.1"/>
</dbReference>
<evidence type="ECO:0000313" key="4">
    <source>
        <dbReference type="EMBL" id="EFF41478.1"/>
    </source>
</evidence>
<dbReference type="AlphaFoldDB" id="D4XW18"/>
<name>D4XW18_9BACT</name>
<keyword evidence="2" id="KW-0663">Pyridoxal phosphate</keyword>
<accession>D4XW18</accession>
<dbReference type="STRING" id="747682.MALL_0039"/>
<gene>
    <name evidence="4" type="ORF">MALL_0039</name>
</gene>
<evidence type="ECO:0000256" key="1">
    <source>
        <dbReference type="ARBA" id="ARBA00001933"/>
    </source>
</evidence>
<keyword evidence="4" id="KW-0808">Transferase</keyword>
<dbReference type="Gene3D" id="3.40.640.10">
    <property type="entry name" value="Type I PLP-dependent aspartate aminotransferase-like (Major domain)"/>
    <property type="match status" value="1"/>
</dbReference>
<dbReference type="Gene3D" id="3.90.1150.10">
    <property type="entry name" value="Aspartate Aminotransferase, domain 1"/>
    <property type="match status" value="1"/>
</dbReference>
<dbReference type="Proteomes" id="UP000004757">
    <property type="component" value="Unassembled WGS sequence"/>
</dbReference>
<comment type="cofactor">
    <cofactor evidence="1">
        <name>pyridoxal 5'-phosphate</name>
        <dbReference type="ChEBI" id="CHEBI:597326"/>
    </cofactor>
</comment>
<dbReference type="GO" id="GO:0008483">
    <property type="term" value="F:transaminase activity"/>
    <property type="evidence" value="ECO:0007669"/>
    <property type="project" value="UniProtKB-KW"/>
</dbReference>
<keyword evidence="4" id="KW-0032">Aminotransferase</keyword>
<sequence>MYKNIKNQFPILKKITYFDSAALVLKPKSAINAINNFYLNASISSRTADTPLGNLVNQTIAELRQKVAKLIKAEAHNVIFTSGTTESINNMALMMEQVIKKNDIILLSAYNHSSNMLPWIEMAKKVGATIIVSENIEEDINQNVKLISLSQETNNFNEKLNLKNIYKKANLNGTIIVNDAAQAIAHQEVSFDNCDVIAFSANKFYGPTGLGVLAIKDRVLKKIRPSKFGGGSVAKIDKNNNWTLKETIAAFEPGTPDLAGMFMFNKAIDFFNTIGYKKTKVILKKLSIYLHTRLSSLSNVEVFTQPGDIICLINVKNVNAQDVATYLGDRNIYTIAGIFCAPYLRNIKPNSSYLRISLGIYNDFSDIDKLTYELENGGMFLEI</sequence>
<keyword evidence="5" id="KW-1185">Reference proteome</keyword>
<dbReference type="InterPro" id="IPR015424">
    <property type="entry name" value="PyrdxlP-dep_Trfase"/>
</dbReference>
<evidence type="ECO:0000259" key="3">
    <source>
        <dbReference type="Pfam" id="PF00266"/>
    </source>
</evidence>
<feature type="domain" description="Aminotransferase class V" evidence="3">
    <location>
        <begin position="16"/>
        <end position="370"/>
    </location>
</feature>
<organism evidence="4 5">
    <name type="scientific">Mycoplasmopsis alligatoris A21JP2</name>
    <dbReference type="NCBI Taxonomy" id="747682"/>
    <lineage>
        <taxon>Bacteria</taxon>
        <taxon>Bacillati</taxon>
        <taxon>Mycoplasmatota</taxon>
        <taxon>Mycoplasmoidales</taxon>
        <taxon>Metamycoplasmataceae</taxon>
        <taxon>Mycoplasmopsis</taxon>
    </lineage>
</organism>
<protein>
    <submittedName>
        <fullName evidence="4">Aminotransferase, class V</fullName>
    </submittedName>
</protein>
<reference evidence="4 5" key="1">
    <citation type="submission" date="2010-03" db="EMBL/GenBank/DDBJ databases">
        <authorList>
            <person name="Glass J.I."/>
            <person name="Benders G.A."/>
            <person name="Durkin A.S."/>
            <person name="Farmerie W.G."/>
            <person name="Hlavinka K."/>
            <person name="Hostetler J."/>
            <person name="Jackson J."/>
            <person name="May M.A."/>
            <person name="Miller R.H."/>
            <person name="Paralanov V."/>
            <person name="Radune D."/>
            <person name="Szczypinski B."/>
            <person name="Brown D.R."/>
        </authorList>
    </citation>
    <scope>NUCLEOTIDE SEQUENCE [LARGE SCALE GENOMIC DNA]</scope>
    <source>
        <strain evidence="4 5">A21JP2</strain>
    </source>
</reference>
<evidence type="ECO:0000313" key="5">
    <source>
        <dbReference type="Proteomes" id="UP000004757"/>
    </source>
</evidence>
<proteinExistence type="predicted"/>
<dbReference type="EMBL" id="ADNC01000020">
    <property type="protein sequence ID" value="EFF41478.1"/>
    <property type="molecule type" value="Genomic_DNA"/>
</dbReference>
<comment type="caution">
    <text evidence="4">The sequence shown here is derived from an EMBL/GenBank/DDBJ whole genome shotgun (WGS) entry which is preliminary data.</text>
</comment>
<dbReference type="eggNOG" id="COG0520">
    <property type="taxonomic scope" value="Bacteria"/>
</dbReference>
<dbReference type="Pfam" id="PF00266">
    <property type="entry name" value="Aminotran_5"/>
    <property type="match status" value="1"/>
</dbReference>
<dbReference type="InterPro" id="IPR015422">
    <property type="entry name" value="PyrdxlP-dep_Trfase_small"/>
</dbReference>
<dbReference type="PANTHER" id="PTHR43586:SF8">
    <property type="entry name" value="CYSTEINE DESULFURASE 1, CHLOROPLASTIC"/>
    <property type="match status" value="1"/>
</dbReference>